<gene>
    <name evidence="2" type="ORF">MF672_023735</name>
</gene>
<dbReference type="EMBL" id="JAKRKC020000001">
    <property type="protein sequence ID" value="MCK2216787.1"/>
    <property type="molecule type" value="Genomic_DNA"/>
</dbReference>
<dbReference type="RefSeq" id="WP_242371252.1">
    <property type="nucleotide sequence ID" value="NZ_JAKRKC020000001.1"/>
</dbReference>
<evidence type="ECO:0000256" key="1">
    <source>
        <dbReference type="SAM" id="MobiDB-lite"/>
    </source>
</evidence>
<comment type="caution">
    <text evidence="2">The sequence shown here is derived from an EMBL/GenBank/DDBJ whole genome shotgun (WGS) entry which is preliminary data.</text>
</comment>
<keyword evidence="3" id="KW-1185">Reference proteome</keyword>
<evidence type="ECO:0000313" key="2">
    <source>
        <dbReference type="EMBL" id="MCK2216787.1"/>
    </source>
</evidence>
<accession>A0ABT0FWS4</accession>
<feature type="region of interest" description="Disordered" evidence="1">
    <location>
        <begin position="1"/>
        <end position="46"/>
    </location>
</feature>
<dbReference type="Proteomes" id="UP001317259">
    <property type="component" value="Unassembled WGS sequence"/>
</dbReference>
<name>A0ABT0FWS4_9ACTN</name>
<evidence type="ECO:0000313" key="3">
    <source>
        <dbReference type="Proteomes" id="UP001317259"/>
    </source>
</evidence>
<sequence length="71" mass="7512">MSHGQHLRAIPDHAYSGLSSHQRTPPPITKAPDPQPELEPAPAPARDCGGLVDLDVNVGGLVGVEVCLLRR</sequence>
<feature type="compositionally biased region" description="Pro residues" evidence="1">
    <location>
        <begin position="24"/>
        <end position="43"/>
    </location>
</feature>
<protein>
    <submittedName>
        <fullName evidence="2">Uncharacterized protein</fullName>
    </submittedName>
</protein>
<proteinExistence type="predicted"/>
<reference evidence="2 3" key="1">
    <citation type="submission" date="2022-04" db="EMBL/GenBank/DDBJ databases">
        <title>Genome draft of Actinomadura sp. ATCC 31491.</title>
        <authorList>
            <person name="Shi X."/>
            <person name="Du Y."/>
        </authorList>
    </citation>
    <scope>NUCLEOTIDE SEQUENCE [LARGE SCALE GENOMIC DNA]</scope>
    <source>
        <strain evidence="2 3">ATCC 31491</strain>
    </source>
</reference>
<organism evidence="2 3">
    <name type="scientific">Actinomadura luzonensis</name>
    <dbReference type="NCBI Taxonomy" id="2805427"/>
    <lineage>
        <taxon>Bacteria</taxon>
        <taxon>Bacillati</taxon>
        <taxon>Actinomycetota</taxon>
        <taxon>Actinomycetes</taxon>
        <taxon>Streptosporangiales</taxon>
        <taxon>Thermomonosporaceae</taxon>
        <taxon>Actinomadura</taxon>
    </lineage>
</organism>